<feature type="region of interest" description="Disordered" evidence="1">
    <location>
        <begin position="26"/>
        <end position="69"/>
    </location>
</feature>
<keyword evidence="3" id="KW-1185">Reference proteome</keyword>
<dbReference type="EMBL" id="VSRR010000704">
    <property type="protein sequence ID" value="MPC18712.1"/>
    <property type="molecule type" value="Genomic_DNA"/>
</dbReference>
<dbReference type="AlphaFoldDB" id="A0A5B7DBK9"/>
<evidence type="ECO:0000313" key="2">
    <source>
        <dbReference type="EMBL" id="MPC18712.1"/>
    </source>
</evidence>
<reference evidence="2 3" key="1">
    <citation type="submission" date="2019-05" db="EMBL/GenBank/DDBJ databases">
        <title>Another draft genome of Portunus trituberculatus and its Hox gene families provides insights of decapod evolution.</title>
        <authorList>
            <person name="Jeong J.-H."/>
            <person name="Song I."/>
            <person name="Kim S."/>
            <person name="Choi T."/>
            <person name="Kim D."/>
            <person name="Ryu S."/>
            <person name="Kim W."/>
        </authorList>
    </citation>
    <scope>NUCLEOTIDE SEQUENCE [LARGE SCALE GENOMIC DNA]</scope>
    <source>
        <tissue evidence="2">Muscle</tissue>
    </source>
</reference>
<evidence type="ECO:0000313" key="3">
    <source>
        <dbReference type="Proteomes" id="UP000324222"/>
    </source>
</evidence>
<sequence>MNYWVAETRLCEARCPLQVTELPRELSHPSTAFIPHQEPRQPPPRSPPSSRRMCPISPAPPSPPPLQGWNSSLSNALIYCNMHHHHKT</sequence>
<comment type="caution">
    <text evidence="2">The sequence shown here is derived from an EMBL/GenBank/DDBJ whole genome shotgun (WGS) entry which is preliminary data.</text>
</comment>
<gene>
    <name evidence="2" type="ORF">E2C01_011606</name>
</gene>
<proteinExistence type="predicted"/>
<protein>
    <submittedName>
        <fullName evidence="2">Uncharacterized protein</fullName>
    </submittedName>
</protein>
<accession>A0A5B7DBK9</accession>
<organism evidence="2 3">
    <name type="scientific">Portunus trituberculatus</name>
    <name type="common">Swimming crab</name>
    <name type="synonym">Neptunus trituberculatus</name>
    <dbReference type="NCBI Taxonomy" id="210409"/>
    <lineage>
        <taxon>Eukaryota</taxon>
        <taxon>Metazoa</taxon>
        <taxon>Ecdysozoa</taxon>
        <taxon>Arthropoda</taxon>
        <taxon>Crustacea</taxon>
        <taxon>Multicrustacea</taxon>
        <taxon>Malacostraca</taxon>
        <taxon>Eumalacostraca</taxon>
        <taxon>Eucarida</taxon>
        <taxon>Decapoda</taxon>
        <taxon>Pleocyemata</taxon>
        <taxon>Brachyura</taxon>
        <taxon>Eubrachyura</taxon>
        <taxon>Portunoidea</taxon>
        <taxon>Portunidae</taxon>
        <taxon>Portuninae</taxon>
        <taxon>Portunus</taxon>
    </lineage>
</organism>
<dbReference type="Proteomes" id="UP000324222">
    <property type="component" value="Unassembled WGS sequence"/>
</dbReference>
<feature type="compositionally biased region" description="Pro residues" evidence="1">
    <location>
        <begin position="57"/>
        <end position="66"/>
    </location>
</feature>
<name>A0A5B7DBK9_PORTR</name>
<evidence type="ECO:0000256" key="1">
    <source>
        <dbReference type="SAM" id="MobiDB-lite"/>
    </source>
</evidence>